<dbReference type="AlphaFoldDB" id="A0A4C1YXJ0"/>
<organism evidence="2 3">
    <name type="scientific">Eumeta variegata</name>
    <name type="common">Bagworm moth</name>
    <name type="synonym">Eumeta japonica</name>
    <dbReference type="NCBI Taxonomy" id="151549"/>
    <lineage>
        <taxon>Eukaryota</taxon>
        <taxon>Metazoa</taxon>
        <taxon>Ecdysozoa</taxon>
        <taxon>Arthropoda</taxon>
        <taxon>Hexapoda</taxon>
        <taxon>Insecta</taxon>
        <taxon>Pterygota</taxon>
        <taxon>Neoptera</taxon>
        <taxon>Endopterygota</taxon>
        <taxon>Lepidoptera</taxon>
        <taxon>Glossata</taxon>
        <taxon>Ditrysia</taxon>
        <taxon>Tineoidea</taxon>
        <taxon>Psychidae</taxon>
        <taxon>Oiketicinae</taxon>
        <taxon>Eumeta</taxon>
    </lineage>
</organism>
<proteinExistence type="predicted"/>
<reference evidence="2 3" key="1">
    <citation type="journal article" date="2019" name="Commun. Biol.">
        <title>The bagworm genome reveals a unique fibroin gene that provides high tensile strength.</title>
        <authorList>
            <person name="Kono N."/>
            <person name="Nakamura H."/>
            <person name="Ohtoshi R."/>
            <person name="Tomita M."/>
            <person name="Numata K."/>
            <person name="Arakawa K."/>
        </authorList>
    </citation>
    <scope>NUCLEOTIDE SEQUENCE [LARGE SCALE GENOMIC DNA]</scope>
</reference>
<gene>
    <name evidence="2" type="ORF">EVAR_68807_1</name>
</gene>
<sequence>MALAVTGPAGRPPMHSYPIEGPSSPPSRPSAGRRLPTTVVIITTTTSGTEGLTRSARHGVDQFVYVRNEPTTCRQYRTACYVTKKGTVATVPAAAARDPPRDCAGDIANLSPDHRYDIITRAAFPAKRHIFIGFRIRSLRRFYVGVKLLQT</sequence>
<dbReference type="EMBL" id="BGZK01001492">
    <property type="protein sequence ID" value="GBP80996.1"/>
    <property type="molecule type" value="Genomic_DNA"/>
</dbReference>
<feature type="region of interest" description="Disordered" evidence="1">
    <location>
        <begin position="1"/>
        <end position="34"/>
    </location>
</feature>
<keyword evidence="3" id="KW-1185">Reference proteome</keyword>
<dbReference type="Proteomes" id="UP000299102">
    <property type="component" value="Unassembled WGS sequence"/>
</dbReference>
<name>A0A4C1YXJ0_EUMVA</name>
<evidence type="ECO:0000313" key="3">
    <source>
        <dbReference type="Proteomes" id="UP000299102"/>
    </source>
</evidence>
<evidence type="ECO:0000313" key="2">
    <source>
        <dbReference type="EMBL" id="GBP80996.1"/>
    </source>
</evidence>
<protein>
    <submittedName>
        <fullName evidence="2">Uncharacterized protein</fullName>
    </submittedName>
</protein>
<evidence type="ECO:0000256" key="1">
    <source>
        <dbReference type="SAM" id="MobiDB-lite"/>
    </source>
</evidence>
<comment type="caution">
    <text evidence="2">The sequence shown here is derived from an EMBL/GenBank/DDBJ whole genome shotgun (WGS) entry which is preliminary data.</text>
</comment>
<accession>A0A4C1YXJ0</accession>